<comment type="caution">
    <text evidence="2">The sequence shown here is derived from an EMBL/GenBank/DDBJ whole genome shotgun (WGS) entry which is preliminary data.</text>
</comment>
<evidence type="ECO:0000256" key="1">
    <source>
        <dbReference type="SAM" id="MobiDB-lite"/>
    </source>
</evidence>
<feature type="region of interest" description="Disordered" evidence="1">
    <location>
        <begin position="68"/>
        <end position="90"/>
    </location>
</feature>
<dbReference type="Proteomes" id="UP001345963">
    <property type="component" value="Unassembled WGS sequence"/>
</dbReference>
<feature type="non-terminal residue" evidence="2">
    <location>
        <position position="1"/>
    </location>
</feature>
<organism evidence="2 3">
    <name type="scientific">Ataeniobius toweri</name>
    <dbReference type="NCBI Taxonomy" id="208326"/>
    <lineage>
        <taxon>Eukaryota</taxon>
        <taxon>Metazoa</taxon>
        <taxon>Chordata</taxon>
        <taxon>Craniata</taxon>
        <taxon>Vertebrata</taxon>
        <taxon>Euteleostomi</taxon>
        <taxon>Actinopterygii</taxon>
        <taxon>Neopterygii</taxon>
        <taxon>Teleostei</taxon>
        <taxon>Neoteleostei</taxon>
        <taxon>Acanthomorphata</taxon>
        <taxon>Ovalentaria</taxon>
        <taxon>Atherinomorphae</taxon>
        <taxon>Cyprinodontiformes</taxon>
        <taxon>Goodeidae</taxon>
        <taxon>Ataeniobius</taxon>
    </lineage>
</organism>
<name>A0ABU7BSR9_9TELE</name>
<accession>A0ABU7BSR9</accession>
<proteinExistence type="predicted"/>
<gene>
    <name evidence="2" type="ORF">ATANTOWER_030930</name>
</gene>
<sequence>ACKLSSMLEILLEPPTTKSGFFPWITFAWQPLLCTLQSDRVRPARSPTRPSGPSDHVAFLRSSTAPRLASLSPPVDPSPPELLTSSHATL</sequence>
<evidence type="ECO:0000313" key="2">
    <source>
        <dbReference type="EMBL" id="MED6253481.1"/>
    </source>
</evidence>
<evidence type="ECO:0000313" key="3">
    <source>
        <dbReference type="Proteomes" id="UP001345963"/>
    </source>
</evidence>
<keyword evidence="3" id="KW-1185">Reference proteome</keyword>
<protein>
    <submittedName>
        <fullName evidence="2">Uncharacterized protein</fullName>
    </submittedName>
</protein>
<reference evidence="2 3" key="1">
    <citation type="submission" date="2021-07" db="EMBL/GenBank/DDBJ databases">
        <authorList>
            <person name="Palmer J.M."/>
        </authorList>
    </citation>
    <scope>NUCLEOTIDE SEQUENCE [LARGE SCALE GENOMIC DNA]</scope>
    <source>
        <strain evidence="2 3">AT_MEX2019</strain>
        <tissue evidence="2">Muscle</tissue>
    </source>
</reference>
<dbReference type="EMBL" id="JAHUTI010067478">
    <property type="protein sequence ID" value="MED6253481.1"/>
    <property type="molecule type" value="Genomic_DNA"/>
</dbReference>